<keyword evidence="1" id="KW-0175">Coiled coil</keyword>
<sequence>MEETGLKEQFVKVNKDTKEKFKVHEEGIEKLDDKNRKLRDQLSNLIKKQRKNNWIIHGASLENENPGETAKREEILKNAYTLKGSGYYVTKDLSPEQRSKQQLLIKYMRDARNKR</sequence>
<evidence type="ECO:0000256" key="1">
    <source>
        <dbReference type="SAM" id="Coils"/>
    </source>
</evidence>
<evidence type="ECO:0000313" key="3">
    <source>
        <dbReference type="Proteomes" id="UP001516400"/>
    </source>
</evidence>
<reference evidence="2 3" key="1">
    <citation type="journal article" date="2021" name="BMC Biol.">
        <title>Horizontally acquired antibacterial genes associated with adaptive radiation of ladybird beetles.</title>
        <authorList>
            <person name="Li H.S."/>
            <person name="Tang X.F."/>
            <person name="Huang Y.H."/>
            <person name="Xu Z.Y."/>
            <person name="Chen M.L."/>
            <person name="Du X.Y."/>
            <person name="Qiu B.Y."/>
            <person name="Chen P.T."/>
            <person name="Zhang W."/>
            <person name="Slipinski A."/>
            <person name="Escalona H.E."/>
            <person name="Waterhouse R.M."/>
            <person name="Zwick A."/>
            <person name="Pang H."/>
        </authorList>
    </citation>
    <scope>NUCLEOTIDE SEQUENCE [LARGE SCALE GENOMIC DNA]</scope>
    <source>
        <strain evidence="2">SYSU2018</strain>
    </source>
</reference>
<evidence type="ECO:0000313" key="2">
    <source>
        <dbReference type="EMBL" id="KAL3267172.1"/>
    </source>
</evidence>
<keyword evidence="3" id="KW-1185">Reference proteome</keyword>
<accession>A0ABD2MLB0</accession>
<organism evidence="2 3">
    <name type="scientific">Cryptolaemus montrouzieri</name>
    <dbReference type="NCBI Taxonomy" id="559131"/>
    <lineage>
        <taxon>Eukaryota</taxon>
        <taxon>Metazoa</taxon>
        <taxon>Ecdysozoa</taxon>
        <taxon>Arthropoda</taxon>
        <taxon>Hexapoda</taxon>
        <taxon>Insecta</taxon>
        <taxon>Pterygota</taxon>
        <taxon>Neoptera</taxon>
        <taxon>Endopterygota</taxon>
        <taxon>Coleoptera</taxon>
        <taxon>Polyphaga</taxon>
        <taxon>Cucujiformia</taxon>
        <taxon>Coccinelloidea</taxon>
        <taxon>Coccinellidae</taxon>
        <taxon>Scymninae</taxon>
        <taxon>Scymnini</taxon>
        <taxon>Cryptolaemus</taxon>
    </lineage>
</organism>
<gene>
    <name evidence="2" type="ORF">HHI36_011309</name>
</gene>
<dbReference type="Proteomes" id="UP001516400">
    <property type="component" value="Unassembled WGS sequence"/>
</dbReference>
<name>A0ABD2MLB0_9CUCU</name>
<dbReference type="AlphaFoldDB" id="A0ABD2MLB0"/>
<proteinExistence type="predicted"/>
<protein>
    <submittedName>
        <fullName evidence="2">Uncharacterized protein</fullName>
    </submittedName>
</protein>
<comment type="caution">
    <text evidence="2">The sequence shown here is derived from an EMBL/GenBank/DDBJ whole genome shotgun (WGS) entry which is preliminary data.</text>
</comment>
<feature type="coiled-coil region" evidence="1">
    <location>
        <begin position="21"/>
        <end position="48"/>
    </location>
</feature>
<dbReference type="EMBL" id="JABFTP020000001">
    <property type="protein sequence ID" value="KAL3267172.1"/>
    <property type="molecule type" value="Genomic_DNA"/>
</dbReference>